<organism evidence="7 8">
    <name type="scientific">Actinotalea fermentans</name>
    <dbReference type="NCBI Taxonomy" id="43671"/>
    <lineage>
        <taxon>Bacteria</taxon>
        <taxon>Bacillati</taxon>
        <taxon>Actinomycetota</taxon>
        <taxon>Actinomycetes</taxon>
        <taxon>Micrococcales</taxon>
        <taxon>Cellulomonadaceae</taxon>
        <taxon>Actinotalea</taxon>
    </lineage>
</organism>
<feature type="transmembrane region" description="Helical" evidence="6">
    <location>
        <begin position="148"/>
        <end position="165"/>
    </location>
</feature>
<name>A0A511Z1G7_9CELL</name>
<keyword evidence="4 6" id="KW-1133">Transmembrane helix</keyword>
<feature type="transmembrane region" description="Helical" evidence="6">
    <location>
        <begin position="291"/>
        <end position="308"/>
    </location>
</feature>
<feature type="transmembrane region" description="Helical" evidence="6">
    <location>
        <begin position="42"/>
        <end position="65"/>
    </location>
</feature>
<dbReference type="PANTHER" id="PTHR30250:SF11">
    <property type="entry name" value="O-ANTIGEN TRANSPORTER-RELATED"/>
    <property type="match status" value="1"/>
</dbReference>
<evidence type="ECO:0008006" key="9">
    <source>
        <dbReference type="Google" id="ProtNLM"/>
    </source>
</evidence>
<dbReference type="GO" id="GO:0005886">
    <property type="term" value="C:plasma membrane"/>
    <property type="evidence" value="ECO:0007669"/>
    <property type="project" value="UniProtKB-SubCell"/>
</dbReference>
<accession>A0A511Z1G7</accession>
<evidence type="ECO:0000313" key="7">
    <source>
        <dbReference type="EMBL" id="GEN81289.1"/>
    </source>
</evidence>
<gene>
    <name evidence="7" type="ORF">AFE02nite_30230</name>
</gene>
<feature type="transmembrane region" description="Helical" evidence="6">
    <location>
        <begin position="228"/>
        <end position="251"/>
    </location>
</feature>
<dbReference type="PANTHER" id="PTHR30250">
    <property type="entry name" value="PST FAMILY PREDICTED COLANIC ACID TRANSPORTER"/>
    <property type="match status" value="1"/>
</dbReference>
<dbReference type="InterPro" id="IPR050833">
    <property type="entry name" value="Poly_Biosynth_Transport"/>
</dbReference>
<feature type="transmembrane region" description="Helical" evidence="6">
    <location>
        <begin position="314"/>
        <end position="336"/>
    </location>
</feature>
<keyword evidence="5 6" id="KW-0472">Membrane</keyword>
<proteinExistence type="predicted"/>
<feature type="transmembrane region" description="Helical" evidence="6">
    <location>
        <begin position="86"/>
        <end position="109"/>
    </location>
</feature>
<reference evidence="7 8" key="1">
    <citation type="submission" date="2019-07" db="EMBL/GenBank/DDBJ databases">
        <title>Whole genome shotgun sequence of Actinotalea fermentans NBRC 105374.</title>
        <authorList>
            <person name="Hosoyama A."/>
            <person name="Uohara A."/>
            <person name="Ohji S."/>
            <person name="Ichikawa N."/>
        </authorList>
    </citation>
    <scope>NUCLEOTIDE SEQUENCE [LARGE SCALE GENOMIC DNA]</scope>
    <source>
        <strain evidence="7 8">NBRC 105374</strain>
    </source>
</reference>
<evidence type="ECO:0000256" key="6">
    <source>
        <dbReference type="SAM" id="Phobius"/>
    </source>
</evidence>
<evidence type="ECO:0000256" key="2">
    <source>
        <dbReference type="ARBA" id="ARBA00022475"/>
    </source>
</evidence>
<keyword evidence="8" id="KW-1185">Reference proteome</keyword>
<evidence type="ECO:0000256" key="3">
    <source>
        <dbReference type="ARBA" id="ARBA00022692"/>
    </source>
</evidence>
<keyword evidence="3 6" id="KW-0812">Transmembrane</keyword>
<keyword evidence="2" id="KW-1003">Cell membrane</keyword>
<evidence type="ECO:0000256" key="5">
    <source>
        <dbReference type="ARBA" id="ARBA00023136"/>
    </source>
</evidence>
<feature type="transmembrane region" description="Helical" evidence="6">
    <location>
        <begin position="115"/>
        <end position="136"/>
    </location>
</feature>
<feature type="transmembrane region" description="Helical" evidence="6">
    <location>
        <begin position="257"/>
        <end position="279"/>
    </location>
</feature>
<sequence>MAAFLTLGLPGFALRAAALKRPHAVAYALTLNLLSSSGFLIVGGTWAVLSGYVGAKPAIMVALAIACEKNAEARIALGTQFGRARLVNLLISTRGFLALGSALAAIQVGLSVMDWYAYGRAAGAILLGTVLAAAVRDWPLTFRRPRDGSLESMLSLAVASAAAAIRQLDAWIVGVFGGVGAAGVFGAALRMITPFDLLSSAVSVVVMAPSALGDPEGVRRALLRIARWSAAAALVLGAAWPLLLETAPLILGEDYRAAGPALAWLALASPALVALPVTVTAMQGQGLGRRVAGISAVFSAIFLVAIALGTEQAAAAGAAAAYALTTWLRYAGLLVSCAKSWETRKRATLVGQTGEAQFGE</sequence>
<protein>
    <recommendedName>
        <fullName evidence="9">Polysaccharide biosynthesis protein C-terminal domain-containing protein</fullName>
    </recommendedName>
</protein>
<comment type="caution">
    <text evidence="7">The sequence shown here is derived from an EMBL/GenBank/DDBJ whole genome shotgun (WGS) entry which is preliminary data.</text>
</comment>
<feature type="transmembrane region" description="Helical" evidence="6">
    <location>
        <begin position="171"/>
        <end position="189"/>
    </location>
</feature>
<comment type="subcellular location">
    <subcellularLocation>
        <location evidence="1">Cell membrane</location>
        <topology evidence="1">Multi-pass membrane protein</topology>
    </subcellularLocation>
</comment>
<dbReference type="EMBL" id="BJYK01000010">
    <property type="protein sequence ID" value="GEN81289.1"/>
    <property type="molecule type" value="Genomic_DNA"/>
</dbReference>
<evidence type="ECO:0000256" key="4">
    <source>
        <dbReference type="ARBA" id="ARBA00022989"/>
    </source>
</evidence>
<evidence type="ECO:0000256" key="1">
    <source>
        <dbReference type="ARBA" id="ARBA00004651"/>
    </source>
</evidence>
<dbReference type="Proteomes" id="UP000321484">
    <property type="component" value="Unassembled WGS sequence"/>
</dbReference>
<evidence type="ECO:0000313" key="8">
    <source>
        <dbReference type="Proteomes" id="UP000321484"/>
    </source>
</evidence>
<dbReference type="AlphaFoldDB" id="A0A511Z1G7"/>